<evidence type="ECO:0000313" key="2">
    <source>
        <dbReference type="EMBL" id="MEQ2257386.1"/>
    </source>
</evidence>
<evidence type="ECO:0000313" key="3">
    <source>
        <dbReference type="Proteomes" id="UP001482620"/>
    </source>
</evidence>
<organism evidence="2 3">
    <name type="scientific">Ilyodon furcidens</name>
    <name type="common">goldbreast splitfin</name>
    <dbReference type="NCBI Taxonomy" id="33524"/>
    <lineage>
        <taxon>Eukaryota</taxon>
        <taxon>Metazoa</taxon>
        <taxon>Chordata</taxon>
        <taxon>Craniata</taxon>
        <taxon>Vertebrata</taxon>
        <taxon>Euteleostomi</taxon>
        <taxon>Actinopterygii</taxon>
        <taxon>Neopterygii</taxon>
        <taxon>Teleostei</taxon>
        <taxon>Neoteleostei</taxon>
        <taxon>Acanthomorphata</taxon>
        <taxon>Ovalentaria</taxon>
        <taxon>Atherinomorphae</taxon>
        <taxon>Cyprinodontiformes</taxon>
        <taxon>Goodeidae</taxon>
        <taxon>Ilyodon</taxon>
    </lineage>
</organism>
<feature type="region of interest" description="Disordered" evidence="1">
    <location>
        <begin position="1"/>
        <end position="21"/>
    </location>
</feature>
<name>A0ABV0VJF7_9TELE</name>
<sequence>MQHPSASLEAPVLTAHPKHQSQLPVHLRNYAVQPVGWRQPEQRYEHTTANSASRMSPHSSRAISPVIQYAEHITLDEWNVSEECQAVAESLLNHRPQQYFAPPATVMAAPSSSSPFYRPWEEPASCGVIVILDHHY</sequence>
<dbReference type="EMBL" id="JAHRIQ010110400">
    <property type="protein sequence ID" value="MEQ2257386.1"/>
    <property type="molecule type" value="Genomic_DNA"/>
</dbReference>
<reference evidence="2 3" key="1">
    <citation type="submission" date="2021-06" db="EMBL/GenBank/DDBJ databases">
        <authorList>
            <person name="Palmer J.M."/>
        </authorList>
    </citation>
    <scope>NUCLEOTIDE SEQUENCE [LARGE SCALE GENOMIC DNA]</scope>
    <source>
        <strain evidence="3">if_2019</strain>
        <tissue evidence="2">Muscle</tissue>
    </source>
</reference>
<comment type="caution">
    <text evidence="2">The sequence shown here is derived from an EMBL/GenBank/DDBJ whole genome shotgun (WGS) entry which is preliminary data.</text>
</comment>
<evidence type="ECO:0000256" key="1">
    <source>
        <dbReference type="SAM" id="MobiDB-lite"/>
    </source>
</evidence>
<keyword evidence="3" id="KW-1185">Reference proteome</keyword>
<accession>A0ABV0VJF7</accession>
<proteinExistence type="predicted"/>
<protein>
    <submittedName>
        <fullName evidence="2">Uncharacterized protein</fullName>
    </submittedName>
</protein>
<gene>
    <name evidence="2" type="ORF">ILYODFUR_034310</name>
</gene>
<dbReference type="Proteomes" id="UP001482620">
    <property type="component" value="Unassembled WGS sequence"/>
</dbReference>